<accession>A9GPL7</accession>
<proteinExistence type="predicted"/>
<dbReference type="HOGENOM" id="CLU_1561872_0_0_7"/>
<feature type="signal peptide" evidence="1">
    <location>
        <begin position="1"/>
        <end position="25"/>
    </location>
</feature>
<dbReference type="KEGG" id="scl:sce6607"/>
<sequence length="176" mass="18368">MNRLIRLGALSAFLSLVLWGGKDVAAAPIPAALSSKQLKDLTTADEDTTCQSLTPNLVLTRQDTCEFVGLLWSTVGQVCTVVRDKCLAEGQQPPARADETATPSCLPPAESRVGCTATVAEYEACMLANAEKVRALSCDSATSALEAPVAACDVIAQKCPDLGNTDDGQGQGEDQP</sequence>
<dbReference type="Proteomes" id="UP000002139">
    <property type="component" value="Chromosome"/>
</dbReference>
<dbReference type="AlphaFoldDB" id="A9GPL7"/>
<reference evidence="2 3" key="1">
    <citation type="journal article" date="2007" name="Nat. Biotechnol.">
        <title>Complete genome sequence of the myxobacterium Sorangium cellulosum.</title>
        <authorList>
            <person name="Schneiker S."/>
            <person name="Perlova O."/>
            <person name="Kaiser O."/>
            <person name="Gerth K."/>
            <person name="Alici A."/>
            <person name="Altmeyer M.O."/>
            <person name="Bartels D."/>
            <person name="Bekel T."/>
            <person name="Beyer S."/>
            <person name="Bode E."/>
            <person name="Bode H.B."/>
            <person name="Bolten C.J."/>
            <person name="Choudhuri J.V."/>
            <person name="Doss S."/>
            <person name="Elnakady Y.A."/>
            <person name="Frank B."/>
            <person name="Gaigalat L."/>
            <person name="Goesmann A."/>
            <person name="Groeger C."/>
            <person name="Gross F."/>
            <person name="Jelsbak L."/>
            <person name="Jelsbak L."/>
            <person name="Kalinowski J."/>
            <person name="Kegler C."/>
            <person name="Knauber T."/>
            <person name="Konietzny S."/>
            <person name="Kopp M."/>
            <person name="Krause L."/>
            <person name="Krug D."/>
            <person name="Linke B."/>
            <person name="Mahmud T."/>
            <person name="Martinez-Arias R."/>
            <person name="McHardy A.C."/>
            <person name="Merai M."/>
            <person name="Meyer F."/>
            <person name="Mormann S."/>
            <person name="Munoz-Dorado J."/>
            <person name="Perez J."/>
            <person name="Pradella S."/>
            <person name="Rachid S."/>
            <person name="Raddatz G."/>
            <person name="Rosenau F."/>
            <person name="Rueckert C."/>
            <person name="Sasse F."/>
            <person name="Scharfe M."/>
            <person name="Schuster S.C."/>
            <person name="Suen G."/>
            <person name="Treuner-Lange A."/>
            <person name="Velicer G.J."/>
            <person name="Vorholter F.-J."/>
            <person name="Weissman K.J."/>
            <person name="Welch R.D."/>
            <person name="Wenzel S.C."/>
            <person name="Whitworth D.E."/>
            <person name="Wilhelm S."/>
            <person name="Wittmann C."/>
            <person name="Bloecker H."/>
            <person name="Puehler A."/>
            <person name="Mueller R."/>
        </authorList>
    </citation>
    <scope>NUCLEOTIDE SEQUENCE [LARGE SCALE GENOMIC DNA]</scope>
    <source>
        <strain evidence="3">So ce56</strain>
    </source>
</reference>
<name>A9GPL7_SORC5</name>
<feature type="chain" id="PRO_5002739160" evidence="1">
    <location>
        <begin position="26"/>
        <end position="176"/>
    </location>
</feature>
<keyword evidence="1" id="KW-0732">Signal</keyword>
<keyword evidence="3" id="KW-1185">Reference proteome</keyword>
<organism evidence="2 3">
    <name type="scientific">Sorangium cellulosum (strain So ce56)</name>
    <name type="common">Polyangium cellulosum (strain So ce56)</name>
    <dbReference type="NCBI Taxonomy" id="448385"/>
    <lineage>
        <taxon>Bacteria</taxon>
        <taxon>Pseudomonadati</taxon>
        <taxon>Myxococcota</taxon>
        <taxon>Polyangia</taxon>
        <taxon>Polyangiales</taxon>
        <taxon>Polyangiaceae</taxon>
        <taxon>Sorangium</taxon>
    </lineage>
</organism>
<dbReference type="RefSeq" id="WP_012239225.1">
    <property type="nucleotide sequence ID" value="NC_010162.1"/>
</dbReference>
<dbReference type="BioCyc" id="SCEL448385:SCE_RS33890-MONOMER"/>
<evidence type="ECO:0000256" key="1">
    <source>
        <dbReference type="SAM" id="SignalP"/>
    </source>
</evidence>
<dbReference type="OrthoDB" id="5511401at2"/>
<evidence type="ECO:0000313" key="2">
    <source>
        <dbReference type="EMBL" id="CAN96776.1"/>
    </source>
</evidence>
<evidence type="ECO:0000313" key="3">
    <source>
        <dbReference type="Proteomes" id="UP000002139"/>
    </source>
</evidence>
<dbReference type="EMBL" id="AM746676">
    <property type="protein sequence ID" value="CAN96776.1"/>
    <property type="molecule type" value="Genomic_DNA"/>
</dbReference>
<protein>
    <submittedName>
        <fullName evidence="2">Secreted protein</fullName>
    </submittedName>
</protein>
<gene>
    <name evidence="2" type="ordered locus">sce6607</name>
</gene>